<dbReference type="GO" id="GO:0043190">
    <property type="term" value="C:ATP-binding cassette (ABC) transporter complex"/>
    <property type="evidence" value="ECO:0007669"/>
    <property type="project" value="InterPro"/>
</dbReference>
<dbReference type="InterPro" id="IPR000412">
    <property type="entry name" value="ABC_2_transport"/>
</dbReference>
<comment type="caution">
    <text evidence="7">The sequence shown here is derived from an EMBL/GenBank/DDBJ whole genome shotgun (WGS) entry which is preliminary data.</text>
</comment>
<feature type="transmembrane region" description="Helical" evidence="5">
    <location>
        <begin position="51"/>
        <end position="69"/>
    </location>
</feature>
<dbReference type="EMBL" id="MFKK01000013">
    <property type="protein sequence ID" value="OGG41321.1"/>
    <property type="molecule type" value="Genomic_DNA"/>
</dbReference>
<dbReference type="STRING" id="1798471.A3A21_04205"/>
<dbReference type="Pfam" id="PF01061">
    <property type="entry name" value="ABC2_membrane"/>
    <property type="match status" value="1"/>
</dbReference>
<feature type="domain" description="ABC transmembrane type-2" evidence="6">
    <location>
        <begin position="22"/>
        <end position="252"/>
    </location>
</feature>
<evidence type="ECO:0000259" key="6">
    <source>
        <dbReference type="PROSITE" id="PS51012"/>
    </source>
</evidence>
<organism evidence="7 8">
    <name type="scientific">Candidatus Jorgensenbacteria bacterium RIFCSPLOWO2_01_FULL_45_25b</name>
    <dbReference type="NCBI Taxonomy" id="1798471"/>
    <lineage>
        <taxon>Bacteria</taxon>
        <taxon>Candidatus Joergenseniibacteriota</taxon>
    </lineage>
</organism>
<feature type="transmembrane region" description="Helical" evidence="5">
    <location>
        <begin position="27"/>
        <end position="45"/>
    </location>
</feature>
<feature type="transmembrane region" description="Helical" evidence="5">
    <location>
        <begin position="171"/>
        <end position="190"/>
    </location>
</feature>
<dbReference type="PANTHER" id="PTHR43027">
    <property type="entry name" value="DOXORUBICIN RESISTANCE ABC TRANSPORTER PERMEASE PROTEIN DRRC-RELATED"/>
    <property type="match status" value="1"/>
</dbReference>
<accession>A0A1F6BWL7</accession>
<feature type="transmembrane region" description="Helical" evidence="5">
    <location>
        <begin position="227"/>
        <end position="249"/>
    </location>
</feature>
<gene>
    <name evidence="7" type="ORF">A3A21_04205</name>
</gene>
<dbReference type="GO" id="GO:0140359">
    <property type="term" value="F:ABC-type transporter activity"/>
    <property type="evidence" value="ECO:0007669"/>
    <property type="project" value="InterPro"/>
</dbReference>
<keyword evidence="4 5" id="KW-0472">Membrane</keyword>
<keyword evidence="5" id="KW-0813">Transport</keyword>
<dbReference type="PROSITE" id="PS51012">
    <property type="entry name" value="ABC_TM2"/>
    <property type="match status" value="1"/>
</dbReference>
<dbReference type="InterPro" id="IPR047817">
    <property type="entry name" value="ABC2_TM_bact-type"/>
</dbReference>
<keyword evidence="3 5" id="KW-1133">Transmembrane helix</keyword>
<name>A0A1F6BWL7_9BACT</name>
<evidence type="ECO:0000256" key="5">
    <source>
        <dbReference type="RuleBase" id="RU361157"/>
    </source>
</evidence>
<dbReference type="InterPro" id="IPR052902">
    <property type="entry name" value="ABC-2_transporter"/>
</dbReference>
<dbReference type="PANTHER" id="PTHR43027:SF1">
    <property type="entry name" value="DOXORUBICIN RESISTANCE ABC TRANSPORTER PERMEASE PROTEIN DRRC-RELATED"/>
    <property type="match status" value="1"/>
</dbReference>
<sequence length="262" mass="29628">MKLHRINALLIRHLYMYRRSLPRIMDIFYWPVMELLVWGFLSAYLTNSNLGGINIVSVLLGALIFWDILSQSQKSVSVAFLEDVWERNLLNIFVTPLRPSEFLISTAILGIIRIALVSLVMGLLAFFFYSFNLFQLGFALLPFFLNLLIFGWAIGVVIIGIIMRYGTQAQILAFGVIFLVQPVSAVFYPVSALPYGLQIVSRLLPSSYVFEGMRTVIAGGEVLSSNLLMAFLTNTAYVVLSLLFFYGMFARAKRRGLLLKLE</sequence>
<evidence type="ECO:0000313" key="7">
    <source>
        <dbReference type="EMBL" id="OGG41321.1"/>
    </source>
</evidence>
<evidence type="ECO:0000256" key="2">
    <source>
        <dbReference type="ARBA" id="ARBA00022692"/>
    </source>
</evidence>
<reference evidence="7 8" key="1">
    <citation type="journal article" date="2016" name="Nat. Commun.">
        <title>Thousands of microbial genomes shed light on interconnected biogeochemical processes in an aquifer system.</title>
        <authorList>
            <person name="Anantharaman K."/>
            <person name="Brown C.T."/>
            <person name="Hug L.A."/>
            <person name="Sharon I."/>
            <person name="Castelle C.J."/>
            <person name="Probst A.J."/>
            <person name="Thomas B.C."/>
            <person name="Singh A."/>
            <person name="Wilkins M.J."/>
            <person name="Karaoz U."/>
            <person name="Brodie E.L."/>
            <person name="Williams K.H."/>
            <person name="Hubbard S.S."/>
            <person name="Banfield J.F."/>
        </authorList>
    </citation>
    <scope>NUCLEOTIDE SEQUENCE [LARGE SCALE GENOMIC DNA]</scope>
</reference>
<dbReference type="PIRSF" id="PIRSF006648">
    <property type="entry name" value="DrrB"/>
    <property type="match status" value="1"/>
</dbReference>
<comment type="similarity">
    <text evidence="5">Belongs to the ABC-2 integral membrane protein family.</text>
</comment>
<dbReference type="Proteomes" id="UP000176996">
    <property type="component" value="Unassembled WGS sequence"/>
</dbReference>
<feature type="transmembrane region" description="Helical" evidence="5">
    <location>
        <begin position="102"/>
        <end position="130"/>
    </location>
</feature>
<proteinExistence type="inferred from homology"/>
<evidence type="ECO:0000313" key="8">
    <source>
        <dbReference type="Proteomes" id="UP000176996"/>
    </source>
</evidence>
<evidence type="ECO:0000256" key="4">
    <source>
        <dbReference type="ARBA" id="ARBA00023136"/>
    </source>
</evidence>
<keyword evidence="5" id="KW-1003">Cell membrane</keyword>
<evidence type="ECO:0000256" key="3">
    <source>
        <dbReference type="ARBA" id="ARBA00022989"/>
    </source>
</evidence>
<dbReference type="InterPro" id="IPR013525">
    <property type="entry name" value="ABC2_TM"/>
</dbReference>
<keyword evidence="2 5" id="KW-0812">Transmembrane</keyword>
<comment type="subcellular location">
    <subcellularLocation>
        <location evidence="5">Cell membrane</location>
        <topology evidence="5">Multi-pass membrane protein</topology>
    </subcellularLocation>
    <subcellularLocation>
        <location evidence="1">Membrane</location>
        <topology evidence="1">Multi-pass membrane protein</topology>
    </subcellularLocation>
</comment>
<feature type="transmembrane region" description="Helical" evidence="5">
    <location>
        <begin position="136"/>
        <end position="159"/>
    </location>
</feature>
<dbReference type="AlphaFoldDB" id="A0A1F6BWL7"/>
<protein>
    <recommendedName>
        <fullName evidence="5">Transport permease protein</fullName>
    </recommendedName>
</protein>
<evidence type="ECO:0000256" key="1">
    <source>
        <dbReference type="ARBA" id="ARBA00004141"/>
    </source>
</evidence>